<dbReference type="EMBL" id="KV925182">
    <property type="protein sequence ID" value="PIO37249.1"/>
    <property type="molecule type" value="Genomic_DNA"/>
</dbReference>
<sequence>MDISTFSNVTPKIVLQQACWFILKTFSKCTYDCAGVKKIVNQECVDNCLNTPTLLCCALIDAFCDNGGYFLKGQIHFALQVQFQLHL</sequence>
<proteinExistence type="predicted"/>
<reference evidence="2" key="1">
    <citation type="journal article" date="2017" name="Nat. Commun.">
        <title>The North American bullfrog draft genome provides insight into hormonal regulation of long noncoding RNA.</title>
        <authorList>
            <person name="Hammond S.A."/>
            <person name="Warren R.L."/>
            <person name="Vandervalk B.P."/>
            <person name="Kucuk E."/>
            <person name="Khan H."/>
            <person name="Gibb E.A."/>
            <person name="Pandoh P."/>
            <person name="Kirk H."/>
            <person name="Zhao Y."/>
            <person name="Jones M."/>
            <person name="Mungall A.J."/>
            <person name="Coope R."/>
            <person name="Pleasance S."/>
            <person name="Moore R.A."/>
            <person name="Holt R.A."/>
            <person name="Round J.M."/>
            <person name="Ohora S."/>
            <person name="Walle B.V."/>
            <person name="Veldhoen N."/>
            <person name="Helbing C.C."/>
            <person name="Birol I."/>
        </authorList>
    </citation>
    <scope>NUCLEOTIDE SEQUENCE [LARGE SCALE GENOMIC DNA]</scope>
</reference>
<dbReference type="Proteomes" id="UP000228934">
    <property type="component" value="Unassembled WGS sequence"/>
</dbReference>
<protein>
    <submittedName>
        <fullName evidence="1">Uncharacterized protein</fullName>
    </submittedName>
</protein>
<name>A0A2G9SAQ0_AQUCT</name>
<organism evidence="1 2">
    <name type="scientific">Aquarana catesbeiana</name>
    <name type="common">American bullfrog</name>
    <name type="synonym">Rana catesbeiana</name>
    <dbReference type="NCBI Taxonomy" id="8400"/>
    <lineage>
        <taxon>Eukaryota</taxon>
        <taxon>Metazoa</taxon>
        <taxon>Chordata</taxon>
        <taxon>Craniata</taxon>
        <taxon>Vertebrata</taxon>
        <taxon>Euteleostomi</taxon>
        <taxon>Amphibia</taxon>
        <taxon>Batrachia</taxon>
        <taxon>Anura</taxon>
        <taxon>Neobatrachia</taxon>
        <taxon>Ranoidea</taxon>
        <taxon>Ranidae</taxon>
        <taxon>Aquarana</taxon>
    </lineage>
</organism>
<evidence type="ECO:0000313" key="1">
    <source>
        <dbReference type="EMBL" id="PIO37249.1"/>
    </source>
</evidence>
<dbReference type="AlphaFoldDB" id="A0A2G9SAQ0"/>
<evidence type="ECO:0000313" key="2">
    <source>
        <dbReference type="Proteomes" id="UP000228934"/>
    </source>
</evidence>
<accession>A0A2G9SAQ0</accession>
<keyword evidence="2" id="KW-1185">Reference proteome</keyword>
<gene>
    <name evidence="1" type="ORF">AB205_0199750</name>
</gene>